<organism evidence="6 7">
    <name type="scientific">Methanothermus fervidus (strain ATCC 43054 / DSM 2088 / JCM 10308 / V24 S)</name>
    <dbReference type="NCBI Taxonomy" id="523846"/>
    <lineage>
        <taxon>Archaea</taxon>
        <taxon>Methanobacteriati</taxon>
        <taxon>Methanobacteriota</taxon>
        <taxon>Methanomada group</taxon>
        <taxon>Methanobacteria</taxon>
        <taxon>Methanobacteriales</taxon>
        <taxon>Methanothermaceae</taxon>
        <taxon>Methanothermus</taxon>
    </lineage>
</organism>
<feature type="domain" description="Methyltransferase small" evidence="5">
    <location>
        <begin position="22"/>
        <end position="108"/>
    </location>
</feature>
<dbReference type="SUPFAM" id="SSF53335">
    <property type="entry name" value="S-adenosyl-L-methionine-dependent methyltransferases"/>
    <property type="match status" value="1"/>
</dbReference>
<evidence type="ECO:0000313" key="6">
    <source>
        <dbReference type="EMBL" id="ADP77806.1"/>
    </source>
</evidence>
<dbReference type="EMBL" id="CP002278">
    <property type="protein sequence ID" value="ADP77806.1"/>
    <property type="molecule type" value="Genomic_DNA"/>
</dbReference>
<dbReference type="Pfam" id="PF05175">
    <property type="entry name" value="MTS"/>
    <property type="match status" value="1"/>
</dbReference>
<dbReference type="GO" id="GO:0003676">
    <property type="term" value="F:nucleic acid binding"/>
    <property type="evidence" value="ECO:0007669"/>
    <property type="project" value="InterPro"/>
</dbReference>
<sequence>MIKYKNLKFKTCPKVYEPSDDTFLLLKNLKICKDDKVLEIGTGIGIIAIFASQIAREVVATDINPYAIQCAKKNAQINSVKNIKFLEGNLFEPINEKFNTILFNPPYLPTEDFKELKDELCLAWDGGSNGRKIIDRFLKEVDKYLKPDGKIQLVQSSLSNPNKTIDILERKGFEVEITASKKLFFEELLVITAFK</sequence>
<comment type="similarity">
    <text evidence="1">Belongs to the eukaryotic/archaeal PrmC-related family.</text>
</comment>
<dbReference type="STRING" id="523846.Mfer_1011"/>
<keyword evidence="2 6" id="KW-0489">Methyltransferase</keyword>
<dbReference type="KEGG" id="mfv:Mfer_1011"/>
<gene>
    <name evidence="6" type="ordered locus">Mfer_1011</name>
</gene>
<dbReference type="HOGENOM" id="CLU_018398_6_2_2"/>
<accession>E3GW41</accession>
<dbReference type="GO" id="GO:0035657">
    <property type="term" value="C:eRF1 methyltransferase complex"/>
    <property type="evidence" value="ECO:0007669"/>
    <property type="project" value="TreeGrafter"/>
</dbReference>
<dbReference type="CDD" id="cd02440">
    <property type="entry name" value="AdoMet_MTases"/>
    <property type="match status" value="1"/>
</dbReference>
<evidence type="ECO:0000313" key="7">
    <source>
        <dbReference type="Proteomes" id="UP000002315"/>
    </source>
</evidence>
<dbReference type="Gene3D" id="3.40.50.150">
    <property type="entry name" value="Vaccinia Virus protein VP39"/>
    <property type="match status" value="1"/>
</dbReference>
<dbReference type="OrthoDB" id="27149at2157"/>
<dbReference type="AlphaFoldDB" id="E3GW41"/>
<dbReference type="Proteomes" id="UP000002315">
    <property type="component" value="Chromosome"/>
</dbReference>
<dbReference type="PANTHER" id="PTHR45875">
    <property type="entry name" value="METHYLTRANSFERASE N6AMT1"/>
    <property type="match status" value="1"/>
</dbReference>
<protein>
    <submittedName>
        <fullName evidence="6">Methylase</fullName>
    </submittedName>
</protein>
<dbReference type="NCBIfam" id="TIGR00537">
    <property type="entry name" value="hemK_rel_arch"/>
    <property type="match status" value="1"/>
</dbReference>
<dbReference type="InterPro" id="IPR004557">
    <property type="entry name" value="PrmC-related"/>
</dbReference>
<dbReference type="InterPro" id="IPR052190">
    <property type="entry name" value="Euk-Arch_PrmC-MTase"/>
</dbReference>
<dbReference type="PROSITE" id="PS00092">
    <property type="entry name" value="N6_MTASE"/>
    <property type="match status" value="1"/>
</dbReference>
<dbReference type="GO" id="GO:0032259">
    <property type="term" value="P:methylation"/>
    <property type="evidence" value="ECO:0007669"/>
    <property type="project" value="UniProtKB-KW"/>
</dbReference>
<dbReference type="GO" id="GO:0008757">
    <property type="term" value="F:S-adenosylmethionine-dependent methyltransferase activity"/>
    <property type="evidence" value="ECO:0007669"/>
    <property type="project" value="TreeGrafter"/>
</dbReference>
<dbReference type="InterPro" id="IPR007848">
    <property type="entry name" value="Small_mtfrase_dom"/>
</dbReference>
<keyword evidence="4" id="KW-0949">S-adenosyl-L-methionine</keyword>
<evidence type="ECO:0000256" key="3">
    <source>
        <dbReference type="ARBA" id="ARBA00022679"/>
    </source>
</evidence>
<proteinExistence type="inferred from homology"/>
<keyword evidence="7" id="KW-1185">Reference proteome</keyword>
<evidence type="ECO:0000256" key="4">
    <source>
        <dbReference type="ARBA" id="ARBA00022691"/>
    </source>
</evidence>
<evidence type="ECO:0000259" key="5">
    <source>
        <dbReference type="Pfam" id="PF05175"/>
    </source>
</evidence>
<dbReference type="GO" id="GO:0008276">
    <property type="term" value="F:protein methyltransferase activity"/>
    <property type="evidence" value="ECO:0007669"/>
    <property type="project" value="TreeGrafter"/>
</dbReference>
<evidence type="ECO:0000256" key="2">
    <source>
        <dbReference type="ARBA" id="ARBA00022603"/>
    </source>
</evidence>
<reference evidence="6 7" key="1">
    <citation type="journal article" date="2010" name="Stand. Genomic Sci.">
        <title>Complete genome sequence of Methanothermus fervidus type strain (V24S).</title>
        <authorList>
            <person name="Anderson I."/>
            <person name="Djao O.D."/>
            <person name="Misra M."/>
            <person name="Chertkov O."/>
            <person name="Nolan M."/>
            <person name="Lucas S."/>
            <person name="Lapidus A."/>
            <person name="Del Rio T.G."/>
            <person name="Tice H."/>
            <person name="Cheng J.F."/>
            <person name="Tapia R."/>
            <person name="Han C."/>
            <person name="Goodwin L."/>
            <person name="Pitluck S."/>
            <person name="Liolios K."/>
            <person name="Ivanova N."/>
            <person name="Mavromatis K."/>
            <person name="Mikhailova N."/>
            <person name="Pati A."/>
            <person name="Brambilla E."/>
            <person name="Chen A."/>
            <person name="Palaniappan K."/>
            <person name="Land M."/>
            <person name="Hauser L."/>
            <person name="Chang Y.J."/>
            <person name="Jeffries C.D."/>
            <person name="Sikorski J."/>
            <person name="Spring S."/>
            <person name="Rohde M."/>
            <person name="Eichinger K."/>
            <person name="Huber H."/>
            <person name="Wirth R."/>
            <person name="Goker M."/>
            <person name="Detter J.C."/>
            <person name="Woyke T."/>
            <person name="Bristow J."/>
            <person name="Eisen J.A."/>
            <person name="Markowitz V."/>
            <person name="Hugenholtz P."/>
            <person name="Klenk H.P."/>
            <person name="Kyrpides N.C."/>
        </authorList>
    </citation>
    <scope>NUCLEOTIDE SEQUENCE [LARGE SCALE GENOMIC DNA]</scope>
    <source>
        <strain evidence="7">ATCC 43054 / DSM 2088 / JCM 10308 / V24 S</strain>
    </source>
</reference>
<dbReference type="PANTHER" id="PTHR45875:SF1">
    <property type="entry name" value="METHYLTRANSFERASE N6AMT1"/>
    <property type="match status" value="1"/>
</dbReference>
<name>E3GW41_METFV</name>
<dbReference type="InterPro" id="IPR002052">
    <property type="entry name" value="DNA_methylase_N6_adenine_CS"/>
</dbReference>
<dbReference type="NCBIfam" id="NF011529">
    <property type="entry name" value="PRK14968.1-3"/>
    <property type="match status" value="1"/>
</dbReference>
<evidence type="ECO:0000256" key="1">
    <source>
        <dbReference type="ARBA" id="ARBA00006149"/>
    </source>
</evidence>
<keyword evidence="3" id="KW-0808">Transferase</keyword>
<dbReference type="InterPro" id="IPR029063">
    <property type="entry name" value="SAM-dependent_MTases_sf"/>
</dbReference>